<accession>D6WLH7</accession>
<evidence type="ECO:0000313" key="2">
    <source>
        <dbReference type="Proteomes" id="UP000007266"/>
    </source>
</evidence>
<dbReference type="Proteomes" id="UP000007266">
    <property type="component" value="Linkage group 5"/>
</dbReference>
<sequence length="243" mass="27490">MCECKHSRSTTLSPYLLHVEVDPGILSTVDEILGRSCGCESAGWVFGGVRKEIRSTGGRKLYIELHLGLHGTTSVNVKLNTRQNCSWIDSIERKNVLDKKLKSEKVLNNRVGTIETTRRAVISIQCAEGRSMGSTEISTIGQALPPQIMQKRCALWENWRYALFMVIIGRWTLSVITGNMTRFKATTFTLNRMCIYGMITKTEDVRPERKAIARLLSTLGCEIKKNSSLTTWRRESVCEWKIS</sequence>
<dbReference type="InParanoid" id="D6WLH7"/>
<name>D6WLH7_TRICA</name>
<dbReference type="AlphaFoldDB" id="D6WLH7"/>
<reference evidence="1 2" key="2">
    <citation type="journal article" date="2010" name="Nucleic Acids Res.">
        <title>BeetleBase in 2010: revisions to provide comprehensive genomic information for Tribolium castaneum.</title>
        <authorList>
            <person name="Kim H.S."/>
            <person name="Murphy T."/>
            <person name="Xia J."/>
            <person name="Caragea D."/>
            <person name="Park Y."/>
            <person name="Beeman R.W."/>
            <person name="Lorenzen M.D."/>
            <person name="Butcher S."/>
            <person name="Manak J.R."/>
            <person name="Brown S.J."/>
        </authorList>
    </citation>
    <scope>GENOME REANNOTATION</scope>
    <source>
        <strain evidence="1 2">Georgia GA2</strain>
    </source>
</reference>
<evidence type="ECO:0000313" key="1">
    <source>
        <dbReference type="EMBL" id="EFA03450.1"/>
    </source>
</evidence>
<dbReference type="EMBL" id="KQ971343">
    <property type="protein sequence ID" value="EFA03450.1"/>
    <property type="molecule type" value="Genomic_DNA"/>
</dbReference>
<organism evidence="1 2">
    <name type="scientific">Tribolium castaneum</name>
    <name type="common">Red flour beetle</name>
    <dbReference type="NCBI Taxonomy" id="7070"/>
    <lineage>
        <taxon>Eukaryota</taxon>
        <taxon>Metazoa</taxon>
        <taxon>Ecdysozoa</taxon>
        <taxon>Arthropoda</taxon>
        <taxon>Hexapoda</taxon>
        <taxon>Insecta</taxon>
        <taxon>Pterygota</taxon>
        <taxon>Neoptera</taxon>
        <taxon>Endopterygota</taxon>
        <taxon>Coleoptera</taxon>
        <taxon>Polyphaga</taxon>
        <taxon>Cucujiformia</taxon>
        <taxon>Tenebrionidae</taxon>
        <taxon>Tenebrionidae incertae sedis</taxon>
        <taxon>Tribolium</taxon>
    </lineage>
</organism>
<proteinExistence type="predicted"/>
<keyword evidence="2" id="KW-1185">Reference proteome</keyword>
<reference evidence="1 2" key="1">
    <citation type="journal article" date="2008" name="Nature">
        <title>The genome of the model beetle and pest Tribolium castaneum.</title>
        <authorList>
            <consortium name="Tribolium Genome Sequencing Consortium"/>
            <person name="Richards S."/>
            <person name="Gibbs R.A."/>
            <person name="Weinstock G.M."/>
            <person name="Brown S.J."/>
            <person name="Denell R."/>
            <person name="Beeman R.W."/>
            <person name="Gibbs R."/>
            <person name="Beeman R.W."/>
            <person name="Brown S.J."/>
            <person name="Bucher G."/>
            <person name="Friedrich M."/>
            <person name="Grimmelikhuijzen C.J."/>
            <person name="Klingler M."/>
            <person name="Lorenzen M."/>
            <person name="Richards S."/>
            <person name="Roth S."/>
            <person name="Schroder R."/>
            <person name="Tautz D."/>
            <person name="Zdobnov E.M."/>
            <person name="Muzny D."/>
            <person name="Gibbs R.A."/>
            <person name="Weinstock G.M."/>
            <person name="Attaway T."/>
            <person name="Bell S."/>
            <person name="Buhay C.J."/>
            <person name="Chandrabose M.N."/>
            <person name="Chavez D."/>
            <person name="Clerk-Blankenburg K.P."/>
            <person name="Cree A."/>
            <person name="Dao M."/>
            <person name="Davis C."/>
            <person name="Chacko J."/>
            <person name="Dinh H."/>
            <person name="Dugan-Rocha S."/>
            <person name="Fowler G."/>
            <person name="Garner T.T."/>
            <person name="Garnes J."/>
            <person name="Gnirke A."/>
            <person name="Hawes A."/>
            <person name="Hernandez J."/>
            <person name="Hines S."/>
            <person name="Holder M."/>
            <person name="Hume J."/>
            <person name="Jhangiani S.N."/>
            <person name="Joshi V."/>
            <person name="Khan Z.M."/>
            <person name="Jackson L."/>
            <person name="Kovar C."/>
            <person name="Kowis A."/>
            <person name="Lee S."/>
            <person name="Lewis L.R."/>
            <person name="Margolis J."/>
            <person name="Morgan M."/>
            <person name="Nazareth L.V."/>
            <person name="Nguyen N."/>
            <person name="Okwuonu G."/>
            <person name="Parker D."/>
            <person name="Richards S."/>
            <person name="Ruiz S.J."/>
            <person name="Santibanez J."/>
            <person name="Savard J."/>
            <person name="Scherer S.E."/>
            <person name="Schneider B."/>
            <person name="Sodergren E."/>
            <person name="Tautz D."/>
            <person name="Vattahil S."/>
            <person name="Villasana D."/>
            <person name="White C.S."/>
            <person name="Wright R."/>
            <person name="Park Y."/>
            <person name="Beeman R.W."/>
            <person name="Lord J."/>
            <person name="Oppert B."/>
            <person name="Lorenzen M."/>
            <person name="Brown S."/>
            <person name="Wang L."/>
            <person name="Savard J."/>
            <person name="Tautz D."/>
            <person name="Richards S."/>
            <person name="Weinstock G."/>
            <person name="Gibbs R.A."/>
            <person name="Liu Y."/>
            <person name="Worley K."/>
            <person name="Weinstock G."/>
            <person name="Elsik C.G."/>
            <person name="Reese J.T."/>
            <person name="Elhaik E."/>
            <person name="Landan G."/>
            <person name="Graur D."/>
            <person name="Arensburger P."/>
            <person name="Atkinson P."/>
            <person name="Beeman R.W."/>
            <person name="Beidler J."/>
            <person name="Brown S.J."/>
            <person name="Demuth J.P."/>
            <person name="Drury D.W."/>
            <person name="Du Y.Z."/>
            <person name="Fujiwara H."/>
            <person name="Lorenzen M."/>
            <person name="Maselli V."/>
            <person name="Osanai M."/>
            <person name="Park Y."/>
            <person name="Robertson H.M."/>
            <person name="Tu Z."/>
            <person name="Wang J.J."/>
            <person name="Wang S."/>
            <person name="Richards S."/>
            <person name="Song H."/>
            <person name="Zhang L."/>
            <person name="Sodergren E."/>
            <person name="Werner D."/>
            <person name="Stanke M."/>
            <person name="Morgenstern B."/>
            <person name="Solovyev V."/>
            <person name="Kosarev P."/>
            <person name="Brown G."/>
            <person name="Chen H.C."/>
            <person name="Ermolaeva O."/>
            <person name="Hlavina W."/>
            <person name="Kapustin Y."/>
            <person name="Kiryutin B."/>
            <person name="Kitts P."/>
            <person name="Maglott D."/>
            <person name="Pruitt K."/>
            <person name="Sapojnikov V."/>
            <person name="Souvorov A."/>
            <person name="Mackey A.J."/>
            <person name="Waterhouse R.M."/>
            <person name="Wyder S."/>
            <person name="Zdobnov E.M."/>
            <person name="Zdobnov E.M."/>
            <person name="Wyder S."/>
            <person name="Kriventseva E.V."/>
            <person name="Kadowaki T."/>
            <person name="Bork P."/>
            <person name="Aranda M."/>
            <person name="Bao R."/>
            <person name="Beermann A."/>
            <person name="Berns N."/>
            <person name="Bolognesi R."/>
            <person name="Bonneton F."/>
            <person name="Bopp D."/>
            <person name="Brown S.J."/>
            <person name="Bucher G."/>
            <person name="Butts T."/>
            <person name="Chaumot A."/>
            <person name="Denell R.E."/>
            <person name="Ferrier D.E."/>
            <person name="Friedrich M."/>
            <person name="Gordon C.M."/>
            <person name="Jindra M."/>
            <person name="Klingler M."/>
            <person name="Lan Q."/>
            <person name="Lattorff H.M."/>
            <person name="Laudet V."/>
            <person name="von Levetsow C."/>
            <person name="Liu Z."/>
            <person name="Lutz R."/>
            <person name="Lynch J.A."/>
            <person name="da Fonseca R.N."/>
            <person name="Posnien N."/>
            <person name="Reuter R."/>
            <person name="Roth S."/>
            <person name="Savard J."/>
            <person name="Schinko J.B."/>
            <person name="Schmitt C."/>
            <person name="Schoppmeier M."/>
            <person name="Schroder R."/>
            <person name="Shippy T.D."/>
            <person name="Simonnet F."/>
            <person name="Marques-Souza H."/>
            <person name="Tautz D."/>
            <person name="Tomoyasu Y."/>
            <person name="Trauner J."/>
            <person name="Van der Zee M."/>
            <person name="Vervoort M."/>
            <person name="Wittkopp N."/>
            <person name="Wimmer E.A."/>
            <person name="Yang X."/>
            <person name="Jones A.K."/>
            <person name="Sattelle D.B."/>
            <person name="Ebert P.R."/>
            <person name="Nelson D."/>
            <person name="Scott J.G."/>
            <person name="Beeman R.W."/>
            <person name="Muthukrishnan S."/>
            <person name="Kramer K.J."/>
            <person name="Arakane Y."/>
            <person name="Beeman R.W."/>
            <person name="Zhu Q."/>
            <person name="Hogenkamp D."/>
            <person name="Dixit R."/>
            <person name="Oppert B."/>
            <person name="Jiang H."/>
            <person name="Zou Z."/>
            <person name="Marshall J."/>
            <person name="Elpidina E."/>
            <person name="Vinokurov K."/>
            <person name="Oppert C."/>
            <person name="Zou Z."/>
            <person name="Evans J."/>
            <person name="Lu Z."/>
            <person name="Zhao P."/>
            <person name="Sumathipala N."/>
            <person name="Altincicek B."/>
            <person name="Vilcinskas A."/>
            <person name="Williams M."/>
            <person name="Hultmark D."/>
            <person name="Hetru C."/>
            <person name="Jiang H."/>
            <person name="Grimmelikhuijzen C.J."/>
            <person name="Hauser F."/>
            <person name="Cazzamali G."/>
            <person name="Williamson M."/>
            <person name="Park Y."/>
            <person name="Li B."/>
            <person name="Tanaka Y."/>
            <person name="Predel R."/>
            <person name="Neupert S."/>
            <person name="Schachtner J."/>
            <person name="Verleyen P."/>
            <person name="Raible F."/>
            <person name="Bork P."/>
            <person name="Friedrich M."/>
            <person name="Walden K.K."/>
            <person name="Robertson H.M."/>
            <person name="Angeli S."/>
            <person name="Foret S."/>
            <person name="Bucher G."/>
            <person name="Schuetz S."/>
            <person name="Maleszka R."/>
            <person name="Wimmer E.A."/>
            <person name="Beeman R.W."/>
            <person name="Lorenzen M."/>
            <person name="Tomoyasu Y."/>
            <person name="Miller S.C."/>
            <person name="Grossmann D."/>
            <person name="Bucher G."/>
        </authorList>
    </citation>
    <scope>NUCLEOTIDE SEQUENCE [LARGE SCALE GENOMIC DNA]</scope>
    <source>
        <strain evidence="1 2">Georgia GA2</strain>
    </source>
</reference>
<protein>
    <submittedName>
        <fullName evidence="1">Uncharacterized protein</fullName>
    </submittedName>
</protein>
<gene>
    <name evidence="1" type="primary">GLEAN_13441</name>
    <name evidence="1" type="ORF">TcasGA2_TC013441</name>
</gene>
<dbReference type="HOGENOM" id="CLU_1143870_0_0_1"/>